<comment type="caution">
    <text evidence="1">The sequence shown here is derived from an EMBL/GenBank/DDBJ whole genome shotgun (WGS) entry which is preliminary data.</text>
</comment>
<organism evidence="1 2">
    <name type="scientific">Mucor saturninus</name>
    <dbReference type="NCBI Taxonomy" id="64648"/>
    <lineage>
        <taxon>Eukaryota</taxon>
        <taxon>Fungi</taxon>
        <taxon>Fungi incertae sedis</taxon>
        <taxon>Mucoromycota</taxon>
        <taxon>Mucoromycotina</taxon>
        <taxon>Mucoromycetes</taxon>
        <taxon>Mucorales</taxon>
        <taxon>Mucorineae</taxon>
        <taxon>Mucoraceae</taxon>
        <taxon>Mucor</taxon>
    </lineage>
</organism>
<name>A0A8H7QNJ0_9FUNG</name>
<reference evidence="1" key="1">
    <citation type="submission" date="2020-12" db="EMBL/GenBank/DDBJ databases">
        <title>Metabolic potential, ecology and presence of endohyphal bacteria is reflected in genomic diversity of Mucoromycotina.</title>
        <authorList>
            <person name="Muszewska A."/>
            <person name="Okrasinska A."/>
            <person name="Steczkiewicz K."/>
            <person name="Drgas O."/>
            <person name="Orlowska M."/>
            <person name="Perlinska-Lenart U."/>
            <person name="Aleksandrzak-Piekarczyk T."/>
            <person name="Szatraj K."/>
            <person name="Zielenkiewicz U."/>
            <person name="Pilsyk S."/>
            <person name="Malc E."/>
            <person name="Mieczkowski P."/>
            <person name="Kruszewska J.S."/>
            <person name="Biernat P."/>
            <person name="Pawlowska J."/>
        </authorList>
    </citation>
    <scope>NUCLEOTIDE SEQUENCE</scope>
    <source>
        <strain evidence="1">WA0000017839</strain>
    </source>
</reference>
<proteinExistence type="predicted"/>
<evidence type="ECO:0000313" key="2">
    <source>
        <dbReference type="Proteomes" id="UP000603453"/>
    </source>
</evidence>
<gene>
    <name evidence="1" type="ORF">INT47_004137</name>
</gene>
<sequence>MDLTPVFNHLQPHSVRVTYPTTMGMVLDQHLVNKLGSNILQLFAKTVLVIRPADFYDILLEYADVLKQERDFKERSSINKLMNKLNTGLSFSELNVISFCNRNSGLVSDMAHKASTAISSSNNTIVKNFKKKLLRLLLRLYR</sequence>
<protein>
    <submittedName>
        <fullName evidence="1">Uncharacterized protein</fullName>
    </submittedName>
</protein>
<dbReference type="EMBL" id="JAEPRD010000187">
    <property type="protein sequence ID" value="KAG2194806.1"/>
    <property type="molecule type" value="Genomic_DNA"/>
</dbReference>
<keyword evidence="2" id="KW-1185">Reference proteome</keyword>
<dbReference type="AlphaFoldDB" id="A0A8H7QNJ0"/>
<evidence type="ECO:0000313" key="1">
    <source>
        <dbReference type="EMBL" id="KAG2194806.1"/>
    </source>
</evidence>
<accession>A0A8H7QNJ0</accession>
<dbReference type="Proteomes" id="UP000603453">
    <property type="component" value="Unassembled WGS sequence"/>
</dbReference>